<proteinExistence type="predicted"/>
<name>R9GPC5_9SPHI</name>
<dbReference type="Proteomes" id="UP000014174">
    <property type="component" value="Unassembled WGS sequence"/>
</dbReference>
<reference evidence="2 3" key="1">
    <citation type="journal article" date="2013" name="Genome Announc.">
        <title>Draft Genome Sequence of Arcticibacter svalbardensis Strain MN12-7T, a Member of the Family Sphingobacteriaceae Isolated from an Arctic Soil Sample.</title>
        <authorList>
            <person name="Shivaji S."/>
            <person name="Ara S."/>
            <person name="Prasad S."/>
            <person name="Manasa B.P."/>
            <person name="Begum Z."/>
            <person name="Singh A."/>
            <person name="Kumar Pinnaka A."/>
        </authorList>
    </citation>
    <scope>NUCLEOTIDE SEQUENCE [LARGE SCALE GENOMIC DNA]</scope>
    <source>
        <strain evidence="2 3">MN12-7</strain>
    </source>
</reference>
<evidence type="ECO:0000256" key="1">
    <source>
        <dbReference type="SAM" id="MobiDB-lite"/>
    </source>
</evidence>
<dbReference type="EMBL" id="AQPN01000110">
    <property type="protein sequence ID" value="EOR93566.1"/>
    <property type="molecule type" value="Genomic_DNA"/>
</dbReference>
<sequence length="37" mass="3968">MDKAFVVTDASGNTYAAQANNKPTPSVEALTVTDRRK</sequence>
<keyword evidence="3" id="KW-1185">Reference proteome</keyword>
<feature type="compositionally biased region" description="Polar residues" evidence="1">
    <location>
        <begin position="15"/>
        <end position="24"/>
    </location>
</feature>
<protein>
    <submittedName>
        <fullName evidence="2">Uncharacterized protein</fullName>
    </submittedName>
</protein>
<accession>R9GPC5</accession>
<feature type="region of interest" description="Disordered" evidence="1">
    <location>
        <begin position="15"/>
        <end position="37"/>
    </location>
</feature>
<organism evidence="2 3">
    <name type="scientific">Arcticibacter svalbardensis MN12-7</name>
    <dbReference type="NCBI Taxonomy" id="1150600"/>
    <lineage>
        <taxon>Bacteria</taxon>
        <taxon>Pseudomonadati</taxon>
        <taxon>Bacteroidota</taxon>
        <taxon>Sphingobacteriia</taxon>
        <taxon>Sphingobacteriales</taxon>
        <taxon>Sphingobacteriaceae</taxon>
        <taxon>Arcticibacter</taxon>
    </lineage>
</organism>
<evidence type="ECO:0000313" key="2">
    <source>
        <dbReference type="EMBL" id="EOR93566.1"/>
    </source>
</evidence>
<comment type="caution">
    <text evidence="2">The sequence shown here is derived from an EMBL/GenBank/DDBJ whole genome shotgun (WGS) entry which is preliminary data.</text>
</comment>
<evidence type="ECO:0000313" key="3">
    <source>
        <dbReference type="Proteomes" id="UP000014174"/>
    </source>
</evidence>
<dbReference type="AlphaFoldDB" id="R9GPC5"/>
<gene>
    <name evidence="2" type="ORF">ADIARSV_3279</name>
</gene>